<accession>A0A955I2Q6</accession>
<feature type="binding site" evidence="2">
    <location>
        <position position="181"/>
    </location>
    <ligand>
        <name>Fe cation</name>
        <dbReference type="ChEBI" id="CHEBI:24875"/>
        <label>1</label>
    </ligand>
</feature>
<feature type="binding site" evidence="2">
    <location>
        <position position="179"/>
    </location>
    <ligand>
        <name>Fe cation</name>
        <dbReference type="ChEBI" id="CHEBI:24875"/>
        <label>2</label>
    </ligand>
</feature>
<feature type="binding site" evidence="2">
    <location>
        <position position="39"/>
    </location>
    <ligand>
        <name>Fe cation</name>
        <dbReference type="ChEBI" id="CHEBI:24875"/>
        <label>2</label>
    </ligand>
</feature>
<dbReference type="GO" id="GO:0046872">
    <property type="term" value="F:metal ion binding"/>
    <property type="evidence" value="ECO:0007669"/>
    <property type="project" value="UniProtKB-KW"/>
</dbReference>
<dbReference type="SUPFAM" id="SSF56300">
    <property type="entry name" value="Metallo-dependent phosphatases"/>
    <property type="match status" value="1"/>
</dbReference>
<gene>
    <name evidence="3" type="ORF">KC685_02150</name>
</gene>
<protein>
    <submittedName>
        <fullName evidence="3">YmdB family metallophosphoesterase</fullName>
    </submittedName>
</protein>
<dbReference type="GO" id="GO:0004113">
    <property type="term" value="F:2',3'-cyclic-nucleotide 3'-phosphodiesterase activity"/>
    <property type="evidence" value="ECO:0007669"/>
    <property type="project" value="TreeGrafter"/>
</dbReference>
<dbReference type="Gene3D" id="3.60.21.10">
    <property type="match status" value="1"/>
</dbReference>
<comment type="caution">
    <text evidence="3">The sequence shown here is derived from an EMBL/GenBank/DDBJ whole genome shotgun (WGS) entry which is preliminary data.</text>
</comment>
<feature type="active site" description="Proton donor" evidence="1">
    <location>
        <position position="68"/>
    </location>
</feature>
<evidence type="ECO:0000313" key="4">
    <source>
        <dbReference type="Proteomes" id="UP000741282"/>
    </source>
</evidence>
<feature type="binding site" evidence="2">
    <location>
        <position position="8"/>
    </location>
    <ligand>
        <name>Fe cation</name>
        <dbReference type="ChEBI" id="CHEBI:24875"/>
        <label>1</label>
    </ligand>
</feature>
<keyword evidence="2" id="KW-0479">Metal-binding</keyword>
<feature type="binding site" evidence="2">
    <location>
        <position position="39"/>
    </location>
    <ligand>
        <name>Fe cation</name>
        <dbReference type="ChEBI" id="CHEBI:24875"/>
        <label>1</label>
    </ligand>
</feature>
<dbReference type="InterPro" id="IPR005235">
    <property type="entry name" value="YmdB-like"/>
</dbReference>
<dbReference type="Proteomes" id="UP000741282">
    <property type="component" value="Unassembled WGS sequence"/>
</dbReference>
<dbReference type="EMBL" id="JAGQLN010000006">
    <property type="protein sequence ID" value="MCA9376701.1"/>
    <property type="molecule type" value="Genomic_DNA"/>
</dbReference>
<feature type="binding site" evidence="2">
    <location>
        <position position="154"/>
    </location>
    <ligand>
        <name>Fe cation</name>
        <dbReference type="ChEBI" id="CHEBI:24875"/>
        <label>2</label>
    </ligand>
</feature>
<evidence type="ECO:0000256" key="1">
    <source>
        <dbReference type="PIRSR" id="PIRSR004789-50"/>
    </source>
</evidence>
<dbReference type="PIRSF" id="PIRSF004789">
    <property type="entry name" value="DR1281"/>
    <property type="match status" value="1"/>
</dbReference>
<dbReference type="InterPro" id="IPR029052">
    <property type="entry name" value="Metallo-depent_PP-like"/>
</dbReference>
<dbReference type="PANTHER" id="PTHR36303:SF1">
    <property type="entry name" value="2',3'-CYCLIC-NUCLEOTIDE 2'-PHOSPHODIESTERASE"/>
    <property type="match status" value="1"/>
</dbReference>
<dbReference type="AlphaFoldDB" id="A0A955I2Q6"/>
<evidence type="ECO:0000313" key="3">
    <source>
        <dbReference type="EMBL" id="MCA9376701.1"/>
    </source>
</evidence>
<name>A0A955I2Q6_9BACT</name>
<evidence type="ECO:0000256" key="2">
    <source>
        <dbReference type="PIRSR" id="PIRSR004789-51"/>
    </source>
</evidence>
<reference evidence="3" key="2">
    <citation type="journal article" date="2021" name="Microbiome">
        <title>Successional dynamics and alternative stable states in a saline activated sludge microbial community over 9 years.</title>
        <authorList>
            <person name="Wang Y."/>
            <person name="Ye J."/>
            <person name="Ju F."/>
            <person name="Liu L."/>
            <person name="Boyd J.A."/>
            <person name="Deng Y."/>
            <person name="Parks D.H."/>
            <person name="Jiang X."/>
            <person name="Yin X."/>
            <person name="Woodcroft B.J."/>
            <person name="Tyson G.W."/>
            <person name="Hugenholtz P."/>
            <person name="Polz M.F."/>
            <person name="Zhang T."/>
        </authorList>
    </citation>
    <scope>NUCLEOTIDE SEQUENCE</scope>
    <source>
        <strain evidence="3">HKST-UBA17</strain>
    </source>
</reference>
<proteinExistence type="predicted"/>
<feature type="binding site" evidence="2">
    <location>
        <position position="67"/>
    </location>
    <ligand>
        <name>Fe cation</name>
        <dbReference type="ChEBI" id="CHEBI:24875"/>
        <label>2</label>
    </ligand>
</feature>
<dbReference type="Pfam" id="PF13277">
    <property type="entry name" value="YmdB"/>
    <property type="match status" value="1"/>
</dbReference>
<sequence>MRLLFIGDVSGKPGRRAVAHFLPKLRKELEIDLVITNTENVAHGRGATVETVRELMGSGVDFFTAGNHIWRNNEFHDVLSGELPVIRPLNYPADLPGKGYGEIDLGKKGRFLVISAMGIAFMNERTLSEPFRALNDLLDNIDIDSYAGILVDFHAESTSEKLSAGFYFDGRISALVGTHTHIPTADERILEKGTAYITDVGMAGPMDSVLWVKKDVIFQQNMFPYSPRFEIEEDGPLRFDAVLIDIETSRKAVAIRRINKIL</sequence>
<organism evidence="3 4">
    <name type="scientific">Candidatus Dojkabacteria bacterium</name>
    <dbReference type="NCBI Taxonomy" id="2099670"/>
    <lineage>
        <taxon>Bacteria</taxon>
        <taxon>Candidatus Dojkabacteria</taxon>
    </lineage>
</organism>
<feature type="binding site" evidence="2">
    <location>
        <position position="40"/>
    </location>
    <ligand>
        <name>Fe cation</name>
        <dbReference type="ChEBI" id="CHEBI:24875"/>
        <label>1</label>
    </ligand>
</feature>
<dbReference type="PANTHER" id="PTHR36303">
    <property type="entry name" value="2',3'-CYCLIC-NUCLEOTIDE 2'-PHOSPHODIESTERASE"/>
    <property type="match status" value="1"/>
</dbReference>
<reference evidence="3" key="1">
    <citation type="submission" date="2020-04" db="EMBL/GenBank/DDBJ databases">
        <authorList>
            <person name="Zhang T."/>
        </authorList>
    </citation>
    <scope>NUCLEOTIDE SEQUENCE</scope>
    <source>
        <strain evidence="3">HKST-UBA17</strain>
    </source>
</reference>